<accession>A0ABR2HC10</accession>
<organism evidence="1 2">
    <name type="scientific">Tritrichomonas musculus</name>
    <dbReference type="NCBI Taxonomy" id="1915356"/>
    <lineage>
        <taxon>Eukaryota</taxon>
        <taxon>Metamonada</taxon>
        <taxon>Parabasalia</taxon>
        <taxon>Tritrichomonadida</taxon>
        <taxon>Tritrichomonadidae</taxon>
        <taxon>Tritrichomonas</taxon>
    </lineage>
</organism>
<evidence type="ECO:0000313" key="2">
    <source>
        <dbReference type="Proteomes" id="UP001470230"/>
    </source>
</evidence>
<dbReference type="Proteomes" id="UP001470230">
    <property type="component" value="Unassembled WGS sequence"/>
</dbReference>
<keyword evidence="2" id="KW-1185">Reference proteome</keyword>
<comment type="caution">
    <text evidence="1">The sequence shown here is derived from an EMBL/GenBank/DDBJ whole genome shotgun (WGS) entry which is preliminary data.</text>
</comment>
<evidence type="ECO:0000313" key="1">
    <source>
        <dbReference type="EMBL" id="KAK8844240.1"/>
    </source>
</evidence>
<proteinExistence type="predicted"/>
<protein>
    <submittedName>
        <fullName evidence="1">Uncharacterized protein</fullName>
    </submittedName>
</protein>
<name>A0ABR2HC10_9EUKA</name>
<dbReference type="EMBL" id="JAPFFF010000033">
    <property type="protein sequence ID" value="KAK8844240.1"/>
    <property type="molecule type" value="Genomic_DNA"/>
</dbReference>
<sequence>MKKSRYFVNTGKISNESNNNIIIISTIDENTFNNGHNGVTDEKDNIKIQDEEKYKNEIQNEDKKNPSNFIDQENTIKSKNIDDSVSTSDEYKLLNDIHSVVIVPNEEIIDEVDEYEKISNEFEFCEQEKYEDESLLKTISFLVHKTPPFNSFKEILYNDFIARFVMIFFNISSIENVNLNKENDKLYRSNIDNIFSVINFLKKKERKFQVLVFNFDTALDRIASSKLFFSTFLNIFFVTKPHDEMIEKLLIIGSNSYTKFSSSKHSLYRSSISLARILSKLEKGNINDLSDTYIQNLEDLNLPNIYTPSQWNVIEKDKIYPDSFFYQLQFFFDQFDLNYHVVEIFFFSKNKIKTIKVPRFDVLLSSIRAKHTYPINNIDQYHNFDYTYKAKNREEFKSSIFLFENYKKKIKRGNTLESKEKIPNSYEYWNGPDNNFLRVNGVFIQKLDQDEIKFDLKKSWRDVVKISIEKKLQKKLDLNNPKFLSKKQENEVKLYKIFYYDDNLNEWKFDSDSFEEFKVTNKIDINSIMPLIFFSNSSEEDILKIMSQITNRNFLRFDDENDQIFVHAILEKELTLNNLSNNEKKNIMPLYLMLHIPKIKQSLPNLSTIVFQINLYFHFISTLIICVLNEKTFQEQINYMKILSSIVNEKYDYDRIPIFLEDNDAFLKKCNKLFKLSINLDLRNIFILKNMENEYNTELFKVINTNNDFLQLLSSFKIKPVYHIIDIDNIETYDMFIKEMTFYLLKANQCCVNEMNFDIISLKEISSLYIKSQFSKNDIFEEILEKRFLQLMLNEKNAEEAFRHLLEEIKMNIPECVIEFWKIYKQDLIPIRKKLFQLLYREFIISELKQNAELNIDRIKNLIKDKSFISKNQMEKIIRSHQKFLHNIFFEIIKSKFNDSVITSIYEYNKEYMDNQIKEDRKKINLLFGEMLKKIQKRNEIAEIDASDKVKKQTNYVLKEVENIREIKVSVNVNEGLTSVIEQDF</sequence>
<reference evidence="1 2" key="1">
    <citation type="submission" date="2024-04" db="EMBL/GenBank/DDBJ databases">
        <title>Tritrichomonas musculus Genome.</title>
        <authorList>
            <person name="Alves-Ferreira E."/>
            <person name="Grigg M."/>
            <person name="Lorenzi H."/>
            <person name="Galac M."/>
        </authorList>
    </citation>
    <scope>NUCLEOTIDE SEQUENCE [LARGE SCALE GENOMIC DNA]</scope>
    <source>
        <strain evidence="1 2">EAF2021</strain>
    </source>
</reference>
<gene>
    <name evidence="1" type="ORF">M9Y10_024451</name>
</gene>